<gene>
    <name evidence="1" type="ORF">C8Q69DRAFT_13323</name>
</gene>
<name>A0A443I571_BYSSP</name>
<proteinExistence type="predicted"/>
<sequence>MSPSSELALTEQYPPAEYRGPQALERAIAERYEHLDNGGQDQYLSFRHVSLGDFETIESRRIHLGGKGVAFTYFGDIETLIIKVPTEAHEAAHSEFANEVLLRLRGNMRLDHGEFYQINATKFRGGNSSSKEGDSAFRNKLIRTNHGSWPHFVIEAGYSENLQRLRTDARWWIENSRGQVYLVLVIWLNPSTTSVKIEKWIPSQPPLARRSPCLNQSSGSMIMTAEISIDQSSTTSVISGAPLRLEFDKLVGRPAQRAGEGDVVFTRNDLDRWARLLWLGI</sequence>
<dbReference type="GeneID" id="39594609"/>
<keyword evidence="2" id="KW-1185">Reference proteome</keyword>
<dbReference type="AlphaFoldDB" id="A0A443I571"/>
<reference evidence="1 2" key="1">
    <citation type="journal article" date="2018" name="Front. Microbiol.">
        <title>Genomic and genetic insights into a cosmopolitan fungus, Paecilomyces variotii (Eurotiales).</title>
        <authorList>
            <person name="Urquhart A.S."/>
            <person name="Mondo S.J."/>
            <person name="Makela M.R."/>
            <person name="Hane J.K."/>
            <person name="Wiebenga A."/>
            <person name="He G."/>
            <person name="Mihaltcheva S."/>
            <person name="Pangilinan J."/>
            <person name="Lipzen A."/>
            <person name="Barry K."/>
            <person name="de Vries R.P."/>
            <person name="Grigoriev I.V."/>
            <person name="Idnurm A."/>
        </authorList>
    </citation>
    <scope>NUCLEOTIDE SEQUENCE [LARGE SCALE GENOMIC DNA]</scope>
    <source>
        <strain evidence="1 2">CBS 101075</strain>
    </source>
</reference>
<comment type="caution">
    <text evidence="1">The sequence shown here is derived from an EMBL/GenBank/DDBJ whole genome shotgun (WGS) entry which is preliminary data.</text>
</comment>
<dbReference type="EMBL" id="RCNU01000001">
    <property type="protein sequence ID" value="RWQ99165.1"/>
    <property type="molecule type" value="Genomic_DNA"/>
</dbReference>
<dbReference type="RefSeq" id="XP_028488810.1">
    <property type="nucleotide sequence ID" value="XM_028625332.1"/>
</dbReference>
<accession>A0A443I571</accession>
<evidence type="ECO:0000313" key="2">
    <source>
        <dbReference type="Proteomes" id="UP000283841"/>
    </source>
</evidence>
<organism evidence="1 2">
    <name type="scientific">Byssochlamys spectabilis</name>
    <name type="common">Paecilomyces variotii</name>
    <dbReference type="NCBI Taxonomy" id="264951"/>
    <lineage>
        <taxon>Eukaryota</taxon>
        <taxon>Fungi</taxon>
        <taxon>Dikarya</taxon>
        <taxon>Ascomycota</taxon>
        <taxon>Pezizomycotina</taxon>
        <taxon>Eurotiomycetes</taxon>
        <taxon>Eurotiomycetidae</taxon>
        <taxon>Eurotiales</taxon>
        <taxon>Thermoascaceae</taxon>
        <taxon>Paecilomyces</taxon>
    </lineage>
</organism>
<protein>
    <submittedName>
        <fullName evidence="1">Uncharacterized protein</fullName>
    </submittedName>
</protein>
<evidence type="ECO:0000313" key="1">
    <source>
        <dbReference type="EMBL" id="RWQ99165.1"/>
    </source>
</evidence>
<dbReference type="VEuPathDB" id="FungiDB:C8Q69DRAFT_13323"/>
<dbReference type="Proteomes" id="UP000283841">
    <property type="component" value="Unassembled WGS sequence"/>
</dbReference>